<dbReference type="InterPro" id="IPR003439">
    <property type="entry name" value="ABC_transporter-like_ATP-bd"/>
</dbReference>
<organism evidence="4 5">
    <name type="scientific">Aliiroseovarius zhejiangensis</name>
    <dbReference type="NCBI Taxonomy" id="1632025"/>
    <lineage>
        <taxon>Bacteria</taxon>
        <taxon>Pseudomonadati</taxon>
        <taxon>Pseudomonadota</taxon>
        <taxon>Alphaproteobacteria</taxon>
        <taxon>Rhodobacterales</taxon>
        <taxon>Paracoccaceae</taxon>
        <taxon>Aliiroseovarius</taxon>
    </lineage>
</organism>
<proteinExistence type="predicted"/>
<evidence type="ECO:0000256" key="2">
    <source>
        <dbReference type="ARBA" id="ARBA00022840"/>
    </source>
</evidence>
<keyword evidence="2 4" id="KW-0067">ATP-binding</keyword>
<accession>A0ABQ3JAS2</accession>
<dbReference type="RefSeq" id="WP_229836853.1">
    <property type="nucleotide sequence ID" value="NZ_BNCH01000007.1"/>
</dbReference>
<dbReference type="PANTHER" id="PTHR42794:SF2">
    <property type="entry name" value="ABC TRANSPORTER ATP-BINDING PROTEIN"/>
    <property type="match status" value="1"/>
</dbReference>
<dbReference type="PANTHER" id="PTHR42794">
    <property type="entry name" value="HEMIN IMPORT ATP-BINDING PROTEIN HMUV"/>
    <property type="match status" value="1"/>
</dbReference>
<evidence type="ECO:0000313" key="5">
    <source>
        <dbReference type="Proteomes" id="UP000609802"/>
    </source>
</evidence>
<dbReference type="SMART" id="SM00382">
    <property type="entry name" value="AAA"/>
    <property type="match status" value="1"/>
</dbReference>
<dbReference type="GO" id="GO:0005524">
    <property type="term" value="F:ATP binding"/>
    <property type="evidence" value="ECO:0007669"/>
    <property type="project" value="UniProtKB-KW"/>
</dbReference>
<dbReference type="Gene3D" id="3.40.50.300">
    <property type="entry name" value="P-loop containing nucleotide triphosphate hydrolases"/>
    <property type="match status" value="1"/>
</dbReference>
<comment type="caution">
    <text evidence="4">The sequence shown here is derived from an EMBL/GenBank/DDBJ whole genome shotgun (WGS) entry which is preliminary data.</text>
</comment>
<dbReference type="InterPro" id="IPR027417">
    <property type="entry name" value="P-loop_NTPase"/>
</dbReference>
<dbReference type="Proteomes" id="UP000609802">
    <property type="component" value="Unassembled WGS sequence"/>
</dbReference>
<keyword evidence="5" id="KW-1185">Reference proteome</keyword>
<evidence type="ECO:0000256" key="1">
    <source>
        <dbReference type="ARBA" id="ARBA00022741"/>
    </source>
</evidence>
<dbReference type="CDD" id="cd03214">
    <property type="entry name" value="ABC_Iron-Siderophores_B12_Hemin"/>
    <property type="match status" value="1"/>
</dbReference>
<dbReference type="SUPFAM" id="SSF52540">
    <property type="entry name" value="P-loop containing nucleoside triphosphate hydrolases"/>
    <property type="match status" value="1"/>
</dbReference>
<evidence type="ECO:0000313" key="4">
    <source>
        <dbReference type="EMBL" id="GHF05390.1"/>
    </source>
</evidence>
<dbReference type="Pfam" id="PF00005">
    <property type="entry name" value="ABC_tran"/>
    <property type="match status" value="1"/>
</dbReference>
<sequence length="266" mass="28920">MLFEPITSDAALTLQDLTVAIGNTPYVQGASLTVPKGEIHGLLGPNGAGKTTLLRTLYRATTAQAGTIHAFGRRIEDHSPREWATKVGALVQSSGLLAGLTPRDIVEIGLFVLQLDRSEHTDRRDAALALVGLADKATQPAGNLSGGELQRCYFAQLLACDPEIYILDEPTNHLDLHYQLVLLDEVKRRGRTVLMTLHDLSLAIRYCDQVYLMTQGRIVEQGPPDQVLTRDALRQYYQVDGQFQGAALSLVGPVWSGTGGGFSTRN</sequence>
<feature type="domain" description="ABC transporter" evidence="3">
    <location>
        <begin position="12"/>
        <end position="240"/>
    </location>
</feature>
<dbReference type="PROSITE" id="PS50893">
    <property type="entry name" value="ABC_TRANSPORTER_2"/>
    <property type="match status" value="1"/>
</dbReference>
<dbReference type="InterPro" id="IPR003593">
    <property type="entry name" value="AAA+_ATPase"/>
</dbReference>
<reference evidence="5" key="1">
    <citation type="journal article" date="2019" name="Int. J. Syst. Evol. Microbiol.">
        <title>The Global Catalogue of Microorganisms (GCM) 10K type strain sequencing project: providing services to taxonomists for standard genome sequencing and annotation.</title>
        <authorList>
            <consortium name="The Broad Institute Genomics Platform"/>
            <consortium name="The Broad Institute Genome Sequencing Center for Infectious Disease"/>
            <person name="Wu L."/>
            <person name="Ma J."/>
        </authorList>
    </citation>
    <scope>NUCLEOTIDE SEQUENCE [LARGE SCALE GENOMIC DNA]</scope>
    <source>
        <strain evidence="5">KCTC 42443</strain>
    </source>
</reference>
<protein>
    <submittedName>
        <fullName evidence="4">ABC transporter ATP-binding protein</fullName>
    </submittedName>
</protein>
<name>A0ABQ3JAS2_9RHOB</name>
<dbReference type="EMBL" id="BNCH01000007">
    <property type="protein sequence ID" value="GHF05390.1"/>
    <property type="molecule type" value="Genomic_DNA"/>
</dbReference>
<evidence type="ECO:0000259" key="3">
    <source>
        <dbReference type="PROSITE" id="PS50893"/>
    </source>
</evidence>
<gene>
    <name evidence="4" type="ORF">GCM10016455_28330</name>
</gene>
<keyword evidence="1" id="KW-0547">Nucleotide-binding</keyword>